<keyword evidence="15" id="KW-1185">Reference proteome</keyword>
<comment type="function">
    <text evidence="9 10">Zinc phosphodiesterase, which displays some tRNA 3'-processing endonuclease activity. Probably involved in tRNA maturation, by removing a 3'-trailer from precursor tRNA.</text>
</comment>
<dbReference type="GeneID" id="97410793"/>
<accession>A0AAX0S2N9</accession>
<evidence type="ECO:0000313" key="13">
    <source>
        <dbReference type="EMBL" id="PEJ31073.1"/>
    </source>
</evidence>
<evidence type="ECO:0000256" key="1">
    <source>
        <dbReference type="ARBA" id="ARBA00011738"/>
    </source>
</evidence>
<evidence type="ECO:0000256" key="8">
    <source>
        <dbReference type="ARBA" id="ARBA00022833"/>
    </source>
</evidence>
<evidence type="ECO:0000313" key="15">
    <source>
        <dbReference type="Proteomes" id="UP000260457"/>
    </source>
</evidence>
<evidence type="ECO:0000313" key="12">
    <source>
        <dbReference type="EMBL" id="AXN37439.1"/>
    </source>
</evidence>
<dbReference type="KEGG" id="pbut:DTO10_02830"/>
<comment type="similarity">
    <text evidence="10">Belongs to the RNase Z family.</text>
</comment>
<evidence type="ECO:0000256" key="7">
    <source>
        <dbReference type="ARBA" id="ARBA00022801"/>
    </source>
</evidence>
<evidence type="ECO:0000256" key="5">
    <source>
        <dbReference type="ARBA" id="ARBA00022723"/>
    </source>
</evidence>
<dbReference type="Pfam" id="PF23023">
    <property type="entry name" value="Anti-Pycsar_Apyc1"/>
    <property type="match status" value="1"/>
</dbReference>
<dbReference type="EC" id="3.1.26.11" evidence="2 10"/>
<comment type="subunit">
    <text evidence="1 10">Homodimer.</text>
</comment>
<evidence type="ECO:0000259" key="11">
    <source>
        <dbReference type="SMART" id="SM00849"/>
    </source>
</evidence>
<keyword evidence="6 10" id="KW-0255">Endonuclease</keyword>
<dbReference type="RefSeq" id="WP_053346879.1">
    <property type="nucleotide sequence ID" value="NZ_CP030926.1"/>
</dbReference>
<dbReference type="Proteomes" id="UP000260457">
    <property type="component" value="Chromosome"/>
</dbReference>
<dbReference type="CDD" id="cd07717">
    <property type="entry name" value="RNaseZ_ZiPD-like_MBL-fold"/>
    <property type="match status" value="1"/>
</dbReference>
<dbReference type="NCBIfam" id="TIGR02651">
    <property type="entry name" value="RNase_Z"/>
    <property type="match status" value="1"/>
</dbReference>
<reference evidence="13 14" key="1">
    <citation type="submission" date="2017-09" db="EMBL/GenBank/DDBJ databases">
        <title>Large-scale bioinformatics analysis of Bacillus genomes uncovers conserved roles of natural products in bacterial physiology.</title>
        <authorList>
            <consortium name="Agbiome Team Llc"/>
            <person name="Bleich R.M."/>
            <person name="Kirk G.J."/>
            <person name="Santa Maria K.C."/>
            <person name="Allen S.E."/>
            <person name="Farag S."/>
            <person name="Shank E.A."/>
            <person name="Bowers A."/>
        </authorList>
    </citation>
    <scope>NUCLEOTIDE SEQUENCE [LARGE SCALE GENOMIC DNA]</scope>
    <source>
        <strain evidence="13 14">AFS003229</strain>
    </source>
</reference>
<feature type="binding site" evidence="10">
    <location>
        <position position="140"/>
    </location>
    <ligand>
        <name>Zn(2+)</name>
        <dbReference type="ChEBI" id="CHEBI:29105"/>
        <label>1</label>
        <note>catalytic</note>
    </ligand>
</feature>
<name>A0AAX0S2N9_9BACI</name>
<feature type="binding site" evidence="10">
    <location>
        <position position="65"/>
    </location>
    <ligand>
        <name>Zn(2+)</name>
        <dbReference type="ChEBI" id="CHEBI:29105"/>
        <label>1</label>
        <note>catalytic</note>
    </ligand>
</feature>
<dbReference type="SMART" id="SM00849">
    <property type="entry name" value="Lactamase_B"/>
    <property type="match status" value="1"/>
</dbReference>
<keyword evidence="8 10" id="KW-0862">Zinc</keyword>
<dbReference type="InterPro" id="IPR036866">
    <property type="entry name" value="RibonucZ/Hydroxyglut_hydro"/>
</dbReference>
<evidence type="ECO:0000256" key="9">
    <source>
        <dbReference type="ARBA" id="ARBA00057812"/>
    </source>
</evidence>
<keyword evidence="3 10" id="KW-0819">tRNA processing</keyword>
<keyword evidence="5 10" id="KW-0479">Metal-binding</keyword>
<sequence length="310" mass="34021">MDFVLLGTGAGVPAKARNVTAIALQLLEERGTVWLFDCGEATQHQILKTAVKPRKIEKIFITHLHGDHIFGLPGLLSSRSFQGGVEKLTVYGPKGIDAYITTSLQVSGTHLKYPLEIIEIEEGIVFEDEQFTVTALSLDHGIYSVGYRIVEKDRPGSLLVDQLLQEGVKPGPLFKALKNGEMVQLDDGRVLNGKDYLGDPQKGRIITVLGDTRVCSNALILAESADFLVHEATFSAEETEMASAYFHSTTVQAAETAMKAGAKQLILTHISSRYTLEDSERLKEESKAIFANTIMAEDLMAIKIPLYVEE</sequence>
<protein>
    <recommendedName>
        <fullName evidence="2 10">Ribonuclease Z</fullName>
        <shortName evidence="10">RNase Z</shortName>
        <ecNumber evidence="2 10">3.1.26.11</ecNumber>
    </recommendedName>
    <alternativeName>
        <fullName evidence="10">tRNA 3 endonuclease</fullName>
    </alternativeName>
    <alternativeName>
        <fullName evidence="10">tRNase Z</fullName>
    </alternativeName>
</protein>
<evidence type="ECO:0000256" key="6">
    <source>
        <dbReference type="ARBA" id="ARBA00022759"/>
    </source>
</evidence>
<dbReference type="InterPro" id="IPR013471">
    <property type="entry name" value="RNase_Z/BN"/>
</dbReference>
<dbReference type="NCBIfam" id="NF000800">
    <property type="entry name" value="PRK00055.1-1"/>
    <property type="match status" value="1"/>
</dbReference>
<feature type="binding site" evidence="10">
    <location>
        <position position="63"/>
    </location>
    <ligand>
        <name>Zn(2+)</name>
        <dbReference type="ChEBI" id="CHEBI:29105"/>
        <label>1</label>
        <note>catalytic</note>
    </ligand>
</feature>
<organism evidence="13 14">
    <name type="scientific">Peribacillus butanolivorans</name>
    <dbReference type="NCBI Taxonomy" id="421767"/>
    <lineage>
        <taxon>Bacteria</taxon>
        <taxon>Bacillati</taxon>
        <taxon>Bacillota</taxon>
        <taxon>Bacilli</taxon>
        <taxon>Bacillales</taxon>
        <taxon>Bacillaceae</taxon>
        <taxon>Peribacillus</taxon>
    </lineage>
</organism>
<dbReference type="GO" id="GO:0042781">
    <property type="term" value="F:3'-tRNA processing endoribonuclease activity"/>
    <property type="evidence" value="ECO:0007669"/>
    <property type="project" value="UniProtKB-UniRule"/>
</dbReference>
<dbReference type="Proteomes" id="UP000220106">
    <property type="component" value="Unassembled WGS sequence"/>
</dbReference>
<dbReference type="EMBL" id="CP030926">
    <property type="protein sequence ID" value="AXN37439.1"/>
    <property type="molecule type" value="Genomic_DNA"/>
</dbReference>
<feature type="domain" description="Metallo-beta-lactamase" evidence="11">
    <location>
        <begin position="18"/>
        <end position="194"/>
    </location>
</feature>
<comment type="cofactor">
    <cofactor evidence="10">
        <name>Zn(2+)</name>
        <dbReference type="ChEBI" id="CHEBI:29105"/>
    </cofactor>
    <text evidence="10">Binds 2 Zn(2+) ions.</text>
</comment>
<evidence type="ECO:0000313" key="14">
    <source>
        <dbReference type="Proteomes" id="UP000220106"/>
    </source>
</evidence>
<reference evidence="12 15" key="2">
    <citation type="submission" date="2018-07" db="EMBL/GenBank/DDBJ databases">
        <title>The molecular basis for the intramolecular migration of carboxyl group in the catabolism of para-hydroxybenzoate via gentisate.</title>
        <authorList>
            <person name="Zhao H."/>
            <person name="Xu Y."/>
            <person name="Lin S."/>
            <person name="Spain J.C."/>
            <person name="Zhou N.-Y."/>
        </authorList>
    </citation>
    <scope>NUCLEOTIDE SEQUENCE [LARGE SCALE GENOMIC DNA]</scope>
    <source>
        <strain evidence="12 15">PHB-7a</strain>
    </source>
</reference>
<evidence type="ECO:0000256" key="4">
    <source>
        <dbReference type="ARBA" id="ARBA00022722"/>
    </source>
</evidence>
<dbReference type="GO" id="GO:0042802">
    <property type="term" value="F:identical protein binding"/>
    <property type="evidence" value="ECO:0007669"/>
    <property type="project" value="UniProtKB-ARBA"/>
</dbReference>
<evidence type="ECO:0000256" key="3">
    <source>
        <dbReference type="ARBA" id="ARBA00022694"/>
    </source>
</evidence>
<feature type="binding site" evidence="10">
    <location>
        <position position="211"/>
    </location>
    <ligand>
        <name>Zn(2+)</name>
        <dbReference type="ChEBI" id="CHEBI:29105"/>
        <label>2</label>
        <note>catalytic</note>
    </ligand>
</feature>
<dbReference type="AlphaFoldDB" id="A0AAX0S2N9"/>
<proteinExistence type="inferred from homology"/>
<evidence type="ECO:0000256" key="10">
    <source>
        <dbReference type="HAMAP-Rule" id="MF_01818"/>
    </source>
</evidence>
<dbReference type="InterPro" id="IPR001279">
    <property type="entry name" value="Metallo-B-lactamas"/>
</dbReference>
<dbReference type="NCBIfam" id="NF000801">
    <property type="entry name" value="PRK00055.1-3"/>
    <property type="match status" value="1"/>
</dbReference>
<dbReference type="PANTHER" id="PTHR46018:SF2">
    <property type="entry name" value="ZINC PHOSPHODIESTERASE ELAC PROTEIN 1"/>
    <property type="match status" value="1"/>
</dbReference>
<dbReference type="GO" id="GO:0008270">
    <property type="term" value="F:zinc ion binding"/>
    <property type="evidence" value="ECO:0007669"/>
    <property type="project" value="UniProtKB-UniRule"/>
</dbReference>
<feature type="binding site" evidence="10">
    <location>
        <position position="67"/>
    </location>
    <ligand>
        <name>Zn(2+)</name>
        <dbReference type="ChEBI" id="CHEBI:29105"/>
        <label>2</label>
        <note>catalytic</note>
    </ligand>
</feature>
<dbReference type="EMBL" id="NUEQ01000032">
    <property type="protein sequence ID" value="PEJ31073.1"/>
    <property type="molecule type" value="Genomic_DNA"/>
</dbReference>
<dbReference type="FunFam" id="3.60.15.10:FF:000002">
    <property type="entry name" value="Ribonuclease Z"/>
    <property type="match status" value="1"/>
</dbReference>
<feature type="binding site" evidence="10">
    <location>
        <position position="269"/>
    </location>
    <ligand>
        <name>Zn(2+)</name>
        <dbReference type="ChEBI" id="CHEBI:29105"/>
        <label>2</label>
        <note>catalytic</note>
    </ligand>
</feature>
<gene>
    <name evidence="10" type="primary">rnz</name>
    <name evidence="13" type="ORF">CN689_17415</name>
    <name evidence="12" type="ORF">DTO10_02830</name>
</gene>
<dbReference type="PANTHER" id="PTHR46018">
    <property type="entry name" value="ZINC PHOSPHODIESTERASE ELAC PROTEIN 1"/>
    <property type="match status" value="1"/>
</dbReference>
<dbReference type="Gene3D" id="3.60.15.10">
    <property type="entry name" value="Ribonuclease Z/Hydroxyacylglutathione hydrolase-like"/>
    <property type="match status" value="1"/>
</dbReference>
<keyword evidence="4 10" id="KW-0540">Nuclease</keyword>
<dbReference type="HAMAP" id="MF_01818">
    <property type="entry name" value="RNase_Z_BN"/>
    <property type="match status" value="1"/>
</dbReference>
<keyword evidence="7 10" id="KW-0378">Hydrolase</keyword>
<evidence type="ECO:0000256" key="2">
    <source>
        <dbReference type="ARBA" id="ARBA00012477"/>
    </source>
</evidence>
<dbReference type="SUPFAM" id="SSF56281">
    <property type="entry name" value="Metallo-hydrolase/oxidoreductase"/>
    <property type="match status" value="1"/>
</dbReference>
<feature type="binding site" evidence="10">
    <location>
        <position position="68"/>
    </location>
    <ligand>
        <name>Zn(2+)</name>
        <dbReference type="ChEBI" id="CHEBI:29105"/>
        <label>2</label>
        <note>catalytic</note>
    </ligand>
</feature>
<feature type="binding site" evidence="10">
    <location>
        <position position="211"/>
    </location>
    <ligand>
        <name>Zn(2+)</name>
        <dbReference type="ChEBI" id="CHEBI:29105"/>
        <label>1</label>
        <note>catalytic</note>
    </ligand>
</feature>
<comment type="catalytic activity">
    <reaction evidence="10">
        <text>Endonucleolytic cleavage of RNA, removing extra 3' nucleotides from tRNA precursor, generating 3' termini of tRNAs. A 3'-hydroxy group is left at the tRNA terminus and a 5'-phosphoryl group is left at the trailer molecule.</text>
        <dbReference type="EC" id="3.1.26.11"/>
    </reaction>
</comment>
<feature type="active site" description="Proton acceptor" evidence="10">
    <location>
        <position position="67"/>
    </location>
</feature>